<protein>
    <submittedName>
        <fullName evidence="6">Energy-coupling factor transporter transmembrane protein BioN</fullName>
    </submittedName>
</protein>
<dbReference type="EMBL" id="WEGI01000010">
    <property type="protein sequence ID" value="MQY29143.1"/>
    <property type="molecule type" value="Genomic_DNA"/>
</dbReference>
<evidence type="ECO:0000256" key="1">
    <source>
        <dbReference type="ARBA" id="ARBA00004141"/>
    </source>
</evidence>
<keyword evidence="3 5" id="KW-1133">Transmembrane helix</keyword>
<keyword evidence="7" id="KW-1185">Reference proteome</keyword>
<evidence type="ECO:0000256" key="5">
    <source>
        <dbReference type="SAM" id="Phobius"/>
    </source>
</evidence>
<dbReference type="GO" id="GO:0005886">
    <property type="term" value="C:plasma membrane"/>
    <property type="evidence" value="ECO:0007669"/>
    <property type="project" value="UniProtKB-ARBA"/>
</dbReference>
<proteinExistence type="predicted"/>
<dbReference type="AlphaFoldDB" id="A0A7K0DTP9"/>
<dbReference type="PANTHER" id="PTHR33514:SF13">
    <property type="entry name" value="PROTEIN ABCI12, CHLOROPLASTIC"/>
    <property type="match status" value="1"/>
</dbReference>
<evidence type="ECO:0000256" key="3">
    <source>
        <dbReference type="ARBA" id="ARBA00022989"/>
    </source>
</evidence>
<organism evidence="6 7">
    <name type="scientific">Nocardia aurantia</name>
    <dbReference type="NCBI Taxonomy" id="2585199"/>
    <lineage>
        <taxon>Bacteria</taxon>
        <taxon>Bacillati</taxon>
        <taxon>Actinomycetota</taxon>
        <taxon>Actinomycetes</taxon>
        <taxon>Mycobacteriales</taxon>
        <taxon>Nocardiaceae</taxon>
        <taxon>Nocardia</taxon>
    </lineage>
</organism>
<feature type="transmembrane region" description="Helical" evidence="5">
    <location>
        <begin position="66"/>
        <end position="84"/>
    </location>
</feature>
<dbReference type="InterPro" id="IPR003339">
    <property type="entry name" value="ABC/ECF_trnsptr_transmembrane"/>
</dbReference>
<keyword evidence="4 5" id="KW-0472">Membrane</keyword>
<feature type="transmembrane region" description="Helical" evidence="5">
    <location>
        <begin position="22"/>
        <end position="54"/>
    </location>
</feature>
<name>A0A7K0DTP9_9NOCA</name>
<dbReference type="RefSeq" id="WP_319943425.1">
    <property type="nucleotide sequence ID" value="NZ_WEGI01000010.1"/>
</dbReference>
<accession>A0A7K0DTP9</accession>
<evidence type="ECO:0000256" key="4">
    <source>
        <dbReference type="ARBA" id="ARBA00023136"/>
    </source>
</evidence>
<evidence type="ECO:0000313" key="6">
    <source>
        <dbReference type="EMBL" id="MQY29143.1"/>
    </source>
</evidence>
<comment type="caution">
    <text evidence="6">The sequence shown here is derived from an EMBL/GenBank/DDBJ whole genome shotgun (WGS) entry which is preliminary data.</text>
</comment>
<gene>
    <name evidence="6" type="primary">bioN</name>
    <name evidence="6" type="ORF">NRB56_47320</name>
</gene>
<dbReference type="PANTHER" id="PTHR33514">
    <property type="entry name" value="PROTEIN ABCI12, CHLOROPLASTIC"/>
    <property type="match status" value="1"/>
</dbReference>
<keyword evidence="2 5" id="KW-0812">Transmembrane</keyword>
<sequence>MNDGLYVSGTTIPHRLPAGPKFAALFVAGIGLFLVDSLPVAAAAAVVAALILLSCRMPWRTLRARLTPLVWMLGCFFALTAVLQDLHTALLTLSRLLAVLLLALAVTLTTPPIQVLDLFERLAGLLRYVGVRNTERIGLSIALVLRFVPEVHRHFLDIREAQRARGLHANPVALLVPLLVRTLKSADDVAAAVDARCYPPEPAAADRTEEKYS</sequence>
<evidence type="ECO:0000313" key="7">
    <source>
        <dbReference type="Proteomes" id="UP000431401"/>
    </source>
</evidence>
<evidence type="ECO:0000256" key="2">
    <source>
        <dbReference type="ARBA" id="ARBA00022692"/>
    </source>
</evidence>
<feature type="transmembrane region" description="Helical" evidence="5">
    <location>
        <begin position="96"/>
        <end position="119"/>
    </location>
</feature>
<dbReference type="Proteomes" id="UP000431401">
    <property type="component" value="Unassembled WGS sequence"/>
</dbReference>
<comment type="subcellular location">
    <subcellularLocation>
        <location evidence="1">Membrane</location>
        <topology evidence="1">Multi-pass membrane protein</topology>
    </subcellularLocation>
</comment>
<reference evidence="6 7" key="1">
    <citation type="submission" date="2019-10" db="EMBL/GenBank/DDBJ databases">
        <title>Nocardia macrotermitis sp. nov. and Nocardia aurantia sp. nov., isolated from the gut of fungus growing-termite Macrotermes natalensis.</title>
        <authorList>
            <person name="Benndorf R."/>
            <person name="Schwitalla J."/>
            <person name="Martin K."/>
            <person name="De Beer W."/>
            <person name="Kaster A.-K."/>
            <person name="Vollmers J."/>
            <person name="Poulsen M."/>
            <person name="Beemelmanns C."/>
        </authorList>
    </citation>
    <scope>NUCLEOTIDE SEQUENCE [LARGE SCALE GENOMIC DNA]</scope>
    <source>
        <strain evidence="6 7">RB56</strain>
    </source>
</reference>
<dbReference type="Pfam" id="PF02361">
    <property type="entry name" value="CbiQ"/>
    <property type="match status" value="1"/>
</dbReference>